<keyword evidence="2" id="KW-0732">Signal</keyword>
<keyword evidence="4" id="KW-1185">Reference proteome</keyword>
<dbReference type="AlphaFoldDB" id="A0A7D9H1Q0"/>
<dbReference type="Pfam" id="PF17235">
    <property type="entry name" value="STD1"/>
    <property type="match status" value="1"/>
</dbReference>
<feature type="signal peptide" evidence="2">
    <location>
        <begin position="1"/>
        <end position="20"/>
    </location>
</feature>
<organism evidence="3 4">
    <name type="scientific">Dekkera bruxellensis</name>
    <name type="common">Brettanomyces custersii</name>
    <dbReference type="NCBI Taxonomy" id="5007"/>
    <lineage>
        <taxon>Eukaryota</taxon>
        <taxon>Fungi</taxon>
        <taxon>Dikarya</taxon>
        <taxon>Ascomycota</taxon>
        <taxon>Saccharomycotina</taxon>
        <taxon>Pichiomycetes</taxon>
        <taxon>Pichiales</taxon>
        <taxon>Pichiaceae</taxon>
        <taxon>Brettanomyces</taxon>
    </lineage>
</organism>
<protein>
    <submittedName>
        <fullName evidence="3">DEBR0S5_08042g1_1</fullName>
    </submittedName>
</protein>
<dbReference type="InterPro" id="IPR035189">
    <property type="entry name" value="Std1/Mth1"/>
</dbReference>
<evidence type="ECO:0000256" key="2">
    <source>
        <dbReference type="SAM" id="SignalP"/>
    </source>
</evidence>
<evidence type="ECO:0000256" key="1">
    <source>
        <dbReference type="SAM" id="MobiDB-lite"/>
    </source>
</evidence>
<evidence type="ECO:0000313" key="3">
    <source>
        <dbReference type="EMBL" id="VUG19643.1"/>
    </source>
</evidence>
<dbReference type="Proteomes" id="UP000478008">
    <property type="component" value="Unassembled WGS sequence"/>
</dbReference>
<proteinExistence type="predicted"/>
<reference evidence="3 4" key="1">
    <citation type="submission" date="2019-07" db="EMBL/GenBank/DDBJ databases">
        <authorList>
            <person name="Friedrich A."/>
            <person name="Schacherer J."/>
        </authorList>
    </citation>
    <scope>NUCLEOTIDE SEQUENCE [LARGE SCALE GENOMIC DNA]</scope>
</reference>
<gene>
    <name evidence="3" type="ORF">DEBR0S5_08042G</name>
</gene>
<evidence type="ECO:0000313" key="4">
    <source>
        <dbReference type="Proteomes" id="UP000478008"/>
    </source>
</evidence>
<dbReference type="EMBL" id="CABFWN010000005">
    <property type="protein sequence ID" value="VUG19643.1"/>
    <property type="molecule type" value="Genomic_DNA"/>
</dbReference>
<accession>A0A7D9H1Q0</accession>
<sequence>MAYNLANCVWIALSIPSFIASLIADKLCEISNRIERADMRNGEEKQGENKRIANDSYKGVNIPKYLCGESEDSIDLQISSLTYVFRLYQINALGPFLKPDEHHRGFYTFSYATDQYSDWNTSPGKDIFICNNRLNRIYNVSEFLEALLADPYRVLIDYPKNKFRAMLILSGPQTELKELPKLNKNDHFEFIILRPEDPDERYVEVLTMLASLYREHRVSIQLKRKLALKVLSTQREKHPLHVKFTKNDRASIIRTYLQKLAFHVQVERIYRATLKTKQKHLRNALLKISPPELKKLDNARKSTRSKKSANMNTTPKKKQLQLSALCESSPKLDENIKTSQMDSKPRRQSGSIEPLESIWASDTNSDTHFKPSDSESAASSSSGSTRPFTSEEKKLFYDQSKMAVRIRIERERLCLT</sequence>
<feature type="compositionally biased region" description="Low complexity" evidence="1">
    <location>
        <begin position="374"/>
        <end position="384"/>
    </location>
</feature>
<feature type="chain" id="PRO_5028925052" evidence="2">
    <location>
        <begin position="21"/>
        <end position="416"/>
    </location>
</feature>
<feature type="region of interest" description="Disordered" evidence="1">
    <location>
        <begin position="292"/>
        <end position="394"/>
    </location>
</feature>
<name>A0A7D9H1Q0_DEKBR</name>